<evidence type="ECO:0000313" key="1">
    <source>
        <dbReference type="EMBL" id="CAK0839084.1"/>
    </source>
</evidence>
<comment type="caution">
    <text evidence="1">The sequence shown here is derived from an EMBL/GenBank/DDBJ whole genome shotgun (WGS) entry which is preliminary data.</text>
</comment>
<dbReference type="EMBL" id="CAUYUJ010014269">
    <property type="protein sequence ID" value="CAK0839084.1"/>
    <property type="molecule type" value="Genomic_DNA"/>
</dbReference>
<accession>A0ABN9T285</accession>
<gene>
    <name evidence="1" type="ORF">PCOR1329_LOCUS34856</name>
</gene>
<organism evidence="1 2">
    <name type="scientific">Prorocentrum cordatum</name>
    <dbReference type="NCBI Taxonomy" id="2364126"/>
    <lineage>
        <taxon>Eukaryota</taxon>
        <taxon>Sar</taxon>
        <taxon>Alveolata</taxon>
        <taxon>Dinophyceae</taxon>
        <taxon>Prorocentrales</taxon>
        <taxon>Prorocentraceae</taxon>
        <taxon>Prorocentrum</taxon>
    </lineage>
</organism>
<proteinExistence type="predicted"/>
<sequence length="106" mass="11150">MLSMLDKRSPAAPIIIVGHVASAVILGLETIDLAFDITILSGQAPALGIRGPGGQQLLPLEVAWICEGLRPLPLSCDLRGRQAQAEIIDPQSLIEPRALNSACCLS</sequence>
<dbReference type="Proteomes" id="UP001189429">
    <property type="component" value="Unassembled WGS sequence"/>
</dbReference>
<protein>
    <recommendedName>
        <fullName evidence="3">Enoyl-CoA hydratase</fullName>
    </recommendedName>
</protein>
<keyword evidence="2" id="KW-1185">Reference proteome</keyword>
<evidence type="ECO:0008006" key="3">
    <source>
        <dbReference type="Google" id="ProtNLM"/>
    </source>
</evidence>
<name>A0ABN9T285_9DINO</name>
<reference evidence="1" key="1">
    <citation type="submission" date="2023-10" db="EMBL/GenBank/DDBJ databases">
        <authorList>
            <person name="Chen Y."/>
            <person name="Shah S."/>
            <person name="Dougan E. K."/>
            <person name="Thang M."/>
            <person name="Chan C."/>
        </authorList>
    </citation>
    <scope>NUCLEOTIDE SEQUENCE [LARGE SCALE GENOMIC DNA]</scope>
</reference>
<evidence type="ECO:0000313" key="2">
    <source>
        <dbReference type="Proteomes" id="UP001189429"/>
    </source>
</evidence>